<dbReference type="InterPro" id="IPR017871">
    <property type="entry name" value="ABC_transporter-like_CS"/>
</dbReference>
<evidence type="ECO:0000256" key="4">
    <source>
        <dbReference type="ARBA" id="ARBA00022692"/>
    </source>
</evidence>
<feature type="transmembrane region" description="Helical" evidence="9">
    <location>
        <begin position="543"/>
        <end position="562"/>
    </location>
</feature>
<comment type="subcellular location">
    <subcellularLocation>
        <location evidence="1">Membrane</location>
        <topology evidence="1">Multi-pass membrane protein</topology>
    </subcellularLocation>
</comment>
<evidence type="ECO:0000259" key="10">
    <source>
        <dbReference type="PROSITE" id="PS50893"/>
    </source>
</evidence>
<dbReference type="PANTHER" id="PTHR48041">
    <property type="entry name" value="ABC TRANSPORTER G FAMILY MEMBER 28"/>
    <property type="match status" value="1"/>
</dbReference>
<keyword evidence="7 9" id="KW-1133">Transmembrane helix</keyword>
<evidence type="ECO:0000256" key="1">
    <source>
        <dbReference type="ARBA" id="ARBA00004141"/>
    </source>
</evidence>
<feature type="transmembrane region" description="Helical" evidence="9">
    <location>
        <begin position="592"/>
        <end position="612"/>
    </location>
</feature>
<dbReference type="InterPro" id="IPR050352">
    <property type="entry name" value="ABCG_transporters"/>
</dbReference>
<dbReference type="Pfam" id="PF19055">
    <property type="entry name" value="ABC2_membrane_7"/>
    <property type="match status" value="1"/>
</dbReference>
<feature type="transmembrane region" description="Helical" evidence="9">
    <location>
        <begin position="369"/>
        <end position="388"/>
    </location>
</feature>
<dbReference type="PROSITE" id="PS50893">
    <property type="entry name" value="ABC_TRANSPORTER_2"/>
    <property type="match status" value="1"/>
</dbReference>
<dbReference type="FunFam" id="3.40.50.300:FF:001077">
    <property type="entry name" value="Uncharacterized protein, isoform A"/>
    <property type="match status" value="1"/>
</dbReference>
<keyword evidence="3" id="KW-0813">Transport</keyword>
<evidence type="ECO:0000256" key="3">
    <source>
        <dbReference type="ARBA" id="ARBA00022448"/>
    </source>
</evidence>
<proteinExistence type="inferred from homology"/>
<dbReference type="SUPFAM" id="SSF52540">
    <property type="entry name" value="P-loop containing nucleoside triphosphate hydrolases"/>
    <property type="match status" value="1"/>
</dbReference>
<dbReference type="GO" id="GO:0140359">
    <property type="term" value="F:ABC-type transporter activity"/>
    <property type="evidence" value="ECO:0007669"/>
    <property type="project" value="InterPro"/>
</dbReference>
<dbReference type="PROSITE" id="PS00211">
    <property type="entry name" value="ABC_TRANSPORTER_1"/>
    <property type="match status" value="1"/>
</dbReference>
<dbReference type="GO" id="GO:0005524">
    <property type="term" value="F:ATP binding"/>
    <property type="evidence" value="ECO:0007669"/>
    <property type="project" value="UniProtKB-KW"/>
</dbReference>
<dbReference type="EMBL" id="GECZ01020842">
    <property type="protein sequence ID" value="JAS48927.1"/>
    <property type="molecule type" value="Transcribed_RNA"/>
</dbReference>
<feature type="transmembrane region" description="Helical" evidence="9">
    <location>
        <begin position="400"/>
        <end position="423"/>
    </location>
</feature>
<dbReference type="InterPro" id="IPR003593">
    <property type="entry name" value="AAA+_ATPase"/>
</dbReference>
<dbReference type="PANTHER" id="PTHR48041:SF32">
    <property type="entry name" value="PROTEIN WHITE-LIKE PROTEIN"/>
    <property type="match status" value="1"/>
</dbReference>
<feature type="transmembrane region" description="Helical" evidence="9">
    <location>
        <begin position="482"/>
        <end position="505"/>
    </location>
</feature>
<dbReference type="InterPro" id="IPR027417">
    <property type="entry name" value="P-loop_NTPase"/>
</dbReference>
<evidence type="ECO:0000256" key="6">
    <source>
        <dbReference type="ARBA" id="ARBA00022840"/>
    </source>
</evidence>
<dbReference type="Pfam" id="PF00005">
    <property type="entry name" value="ABC_tran"/>
    <property type="match status" value="1"/>
</dbReference>
<dbReference type="Pfam" id="PF01061">
    <property type="entry name" value="ABC2_membrane"/>
    <property type="match status" value="1"/>
</dbReference>
<keyword evidence="6" id="KW-0067">ATP-binding</keyword>
<dbReference type="InterPro" id="IPR003439">
    <property type="entry name" value="ABC_transporter-like_ATP-bd"/>
</dbReference>
<organism evidence="11">
    <name type="scientific">Cuerna arida</name>
    <dbReference type="NCBI Taxonomy" id="1464854"/>
    <lineage>
        <taxon>Eukaryota</taxon>
        <taxon>Metazoa</taxon>
        <taxon>Ecdysozoa</taxon>
        <taxon>Arthropoda</taxon>
        <taxon>Hexapoda</taxon>
        <taxon>Insecta</taxon>
        <taxon>Pterygota</taxon>
        <taxon>Neoptera</taxon>
        <taxon>Paraneoptera</taxon>
        <taxon>Hemiptera</taxon>
        <taxon>Auchenorrhyncha</taxon>
        <taxon>Membracoidea</taxon>
        <taxon>Cicadellidae</taxon>
        <taxon>Cicadellinae</taxon>
        <taxon>Proconiini</taxon>
        <taxon>Cuerna</taxon>
    </lineage>
</organism>
<comment type="similarity">
    <text evidence="2">Belongs to the ABC transporter superfamily. ABCG family. Eye pigment precursor importer (TC 3.A.1.204) subfamily.</text>
</comment>
<dbReference type="Gene3D" id="3.40.50.300">
    <property type="entry name" value="P-loop containing nucleotide triphosphate hydrolases"/>
    <property type="match status" value="1"/>
</dbReference>
<dbReference type="InterPro" id="IPR043926">
    <property type="entry name" value="ABCG_dom"/>
</dbReference>
<dbReference type="AlphaFoldDB" id="A0A1B6FFF4"/>
<feature type="transmembrane region" description="Helical" evidence="9">
    <location>
        <begin position="511"/>
        <end position="531"/>
    </location>
</feature>
<dbReference type="GO" id="GO:0005886">
    <property type="term" value="C:plasma membrane"/>
    <property type="evidence" value="ECO:0007669"/>
    <property type="project" value="TreeGrafter"/>
</dbReference>
<feature type="transmembrane region" description="Helical" evidence="9">
    <location>
        <begin position="443"/>
        <end position="470"/>
    </location>
</feature>
<accession>A0A1B6FFF4</accession>
<evidence type="ECO:0000256" key="9">
    <source>
        <dbReference type="SAM" id="Phobius"/>
    </source>
</evidence>
<name>A0A1B6FFF4_9HEMI</name>
<dbReference type="SMART" id="SM00382">
    <property type="entry name" value="AAA"/>
    <property type="match status" value="1"/>
</dbReference>
<gene>
    <name evidence="11" type="ORF">g.30207</name>
</gene>
<evidence type="ECO:0000256" key="8">
    <source>
        <dbReference type="ARBA" id="ARBA00023136"/>
    </source>
</evidence>
<protein>
    <recommendedName>
        <fullName evidence="10">ABC transporter domain-containing protein</fullName>
    </recommendedName>
</protein>
<keyword evidence="5" id="KW-0547">Nucleotide-binding</keyword>
<keyword evidence="4 9" id="KW-0812">Transmembrane</keyword>
<evidence type="ECO:0000256" key="2">
    <source>
        <dbReference type="ARBA" id="ARBA00005814"/>
    </source>
</evidence>
<evidence type="ECO:0000313" key="11">
    <source>
        <dbReference type="EMBL" id="JAS48927.1"/>
    </source>
</evidence>
<keyword evidence="8 9" id="KW-0472">Membrane</keyword>
<evidence type="ECO:0000256" key="7">
    <source>
        <dbReference type="ARBA" id="ARBA00022989"/>
    </source>
</evidence>
<evidence type="ECO:0000256" key="5">
    <source>
        <dbReference type="ARBA" id="ARBA00022741"/>
    </source>
</evidence>
<reference evidence="11" key="1">
    <citation type="submission" date="2015-11" db="EMBL/GenBank/DDBJ databases">
        <title>De novo transcriptome assembly of four potential Pierce s Disease insect vectors from Arizona vineyards.</title>
        <authorList>
            <person name="Tassone E.E."/>
        </authorList>
    </citation>
    <scope>NUCLEOTIDE SEQUENCE</scope>
</reference>
<sequence length="620" mass="69928">MKMSEYETVPMVTTGVPTLIPAKARTQLLHLPRSKAVDVIFEDIRLTVSTGHFFNRRKKEVLKGVSGRFCSGEVTAIMGPSGVGKSSLLNILTGYQVKGMRGKITCSSRRRKNVEMKAEPLDRKDCCYIMQDDNLTPLFTVREVMLTAAELKLEQSMSRKAKIILVEDIIENVGLSSTVNTRCDRLSGGQRKRLSVALELINNPPVMFLDEPTTGLDSMTTLQVVSLLQNLARGGRNIICTVHQPSASIFEMFDHIYIIGGGYCVYQGSSANVLPFLQSIGLPCPQYHNPADFMLDVVSGEFGDHTQQLVDTATNSIWRSSPPKLHDLEPNSIERDIQTNHQSPPSEWYRFRVLLKRTFKLMFRDWTVVYLKLVVHCLVGLMIGALFQKCGVDGNKSVSNVGYFITSAVYLSYTSLMPAILKFPSELGIIKKEQFNNWYKLRTYYIAFQVTNLPMQVLFGSFYIAISYYLTSQIMEVDRFFMFLLVNTINVVISECLGLGLGTSINPVNGIFLGAVGICFMILMAGFLALFKDMPWICVYVTYASYLRFTLEGMVLAIYSFGRENLACDEYYCHYRSPLAVLDELDMRYGDYWLDVGVLLVMSSLSLLYAYYSLRARMKG</sequence>
<feature type="domain" description="ABC transporter" evidence="10">
    <location>
        <begin position="39"/>
        <end position="286"/>
    </location>
</feature>
<dbReference type="GO" id="GO:0016887">
    <property type="term" value="F:ATP hydrolysis activity"/>
    <property type="evidence" value="ECO:0007669"/>
    <property type="project" value="InterPro"/>
</dbReference>
<dbReference type="InterPro" id="IPR013525">
    <property type="entry name" value="ABC2_TM"/>
</dbReference>